<reference evidence="1" key="1">
    <citation type="submission" date="2022-01" db="EMBL/GenBank/DDBJ databases">
        <authorList>
            <person name="Criscuolo A."/>
        </authorList>
    </citation>
    <scope>NUCLEOTIDE SEQUENCE</scope>
    <source>
        <strain evidence="1">CIP111892</strain>
    </source>
</reference>
<evidence type="ECO:0000313" key="2">
    <source>
        <dbReference type="Proteomes" id="UP000838324"/>
    </source>
</evidence>
<evidence type="ECO:0000313" key="1">
    <source>
        <dbReference type="EMBL" id="CAH1194596.1"/>
    </source>
</evidence>
<dbReference type="EMBL" id="CAKMMG010000001">
    <property type="protein sequence ID" value="CAH1194596.1"/>
    <property type="molecule type" value="Genomic_DNA"/>
</dbReference>
<accession>A0ABM9BTK5</accession>
<comment type="caution">
    <text evidence="1">The sequence shown here is derived from an EMBL/GenBank/DDBJ whole genome shotgun (WGS) entry which is preliminary data.</text>
</comment>
<dbReference type="RefSeq" id="WP_236331921.1">
    <property type="nucleotide sequence ID" value="NZ_CAKMMG010000001.1"/>
</dbReference>
<keyword evidence="2" id="KW-1185">Reference proteome</keyword>
<sequence length="77" mass="8818">MNFTVSYLEDQSEDPTFLVLVENVPQGSRTVSGVVTYTHDRMMGRFDFGELTPIIEHWRQVEINVLKNAVRSAIFGQ</sequence>
<proteinExistence type="predicted"/>
<gene>
    <name evidence="1" type="ORF">PAECIP111892_01756</name>
</gene>
<protein>
    <submittedName>
        <fullName evidence="1">Uncharacterized protein</fullName>
    </submittedName>
</protein>
<name>A0ABM9BTK5_9BACL</name>
<organism evidence="1 2">
    <name type="scientific">Paenibacillus auburnensis</name>
    <dbReference type="NCBI Taxonomy" id="2905649"/>
    <lineage>
        <taxon>Bacteria</taxon>
        <taxon>Bacillati</taxon>
        <taxon>Bacillota</taxon>
        <taxon>Bacilli</taxon>
        <taxon>Bacillales</taxon>
        <taxon>Paenibacillaceae</taxon>
        <taxon>Paenibacillus</taxon>
    </lineage>
</organism>
<dbReference type="Proteomes" id="UP000838324">
    <property type="component" value="Unassembled WGS sequence"/>
</dbReference>